<proteinExistence type="predicted"/>
<dbReference type="Proteomes" id="UP000078200">
    <property type="component" value="Unassembled WGS sequence"/>
</dbReference>
<dbReference type="AlphaFoldDB" id="A0A1A9VPT2"/>
<evidence type="ECO:0000313" key="2">
    <source>
        <dbReference type="EnsemblMetazoa" id="GAUT043707-PA"/>
    </source>
</evidence>
<keyword evidence="3" id="KW-1185">Reference proteome</keyword>
<reference evidence="2" key="1">
    <citation type="submission" date="2020-05" db="UniProtKB">
        <authorList>
            <consortium name="EnsemblMetazoa"/>
        </authorList>
    </citation>
    <scope>IDENTIFICATION</scope>
    <source>
        <strain evidence="2">TTRI</strain>
    </source>
</reference>
<evidence type="ECO:0000313" key="3">
    <source>
        <dbReference type="Proteomes" id="UP000078200"/>
    </source>
</evidence>
<name>A0A1A9VPT2_GLOAU</name>
<dbReference type="VEuPathDB" id="VectorBase:GAUT043707"/>
<protein>
    <submittedName>
        <fullName evidence="2">Uncharacterized protein</fullName>
    </submittedName>
</protein>
<accession>A0A1A9VPT2</accession>
<feature type="chain" id="PRO_5008399546" evidence="1">
    <location>
        <begin position="19"/>
        <end position="233"/>
    </location>
</feature>
<keyword evidence="1" id="KW-0732">Signal</keyword>
<dbReference type="EnsemblMetazoa" id="GAUT043707-RA">
    <property type="protein sequence ID" value="GAUT043707-PA"/>
    <property type="gene ID" value="GAUT043707"/>
</dbReference>
<evidence type="ECO:0000256" key="1">
    <source>
        <dbReference type="SAM" id="SignalP"/>
    </source>
</evidence>
<organism evidence="2 3">
    <name type="scientific">Glossina austeni</name>
    <name type="common">Savannah tsetse fly</name>
    <dbReference type="NCBI Taxonomy" id="7395"/>
    <lineage>
        <taxon>Eukaryota</taxon>
        <taxon>Metazoa</taxon>
        <taxon>Ecdysozoa</taxon>
        <taxon>Arthropoda</taxon>
        <taxon>Hexapoda</taxon>
        <taxon>Insecta</taxon>
        <taxon>Pterygota</taxon>
        <taxon>Neoptera</taxon>
        <taxon>Endopterygota</taxon>
        <taxon>Diptera</taxon>
        <taxon>Brachycera</taxon>
        <taxon>Muscomorpha</taxon>
        <taxon>Hippoboscoidea</taxon>
        <taxon>Glossinidae</taxon>
        <taxon>Glossina</taxon>
    </lineage>
</organism>
<feature type="signal peptide" evidence="1">
    <location>
        <begin position="1"/>
        <end position="18"/>
    </location>
</feature>
<sequence length="233" mass="27646">MTARVVLIFTILIHISLGLYIRPAKENKTMNRVMENMKNDASEWKMFQQMLNLTDKKVELLKSQKDQEETKNLLYRFIRENPKLINTNNNNAKEAKVKKTENNTQQINNVLKPSKNYELKNKSQKDIKRPIHTIAVKQNFDMSSAKFCQLLKLFLMKRKLLSHSNNINDDEPDNNIPRDGKLHNFICDDSIIFYKNDFKSKAEVSMQDLIFQAVLDYWRQDMEERKLMNSRQE</sequence>